<protein>
    <recommendedName>
        <fullName evidence="1">C1q domain-containing protein</fullName>
    </recommendedName>
</protein>
<dbReference type="PROSITE" id="PS50871">
    <property type="entry name" value="C1Q"/>
    <property type="match status" value="1"/>
</dbReference>
<evidence type="ECO:0000313" key="2">
    <source>
        <dbReference type="EMBL" id="OPL20554.1"/>
    </source>
</evidence>
<feature type="domain" description="C1q" evidence="1">
    <location>
        <begin position="54"/>
        <end position="105"/>
    </location>
</feature>
<evidence type="ECO:0000313" key="3">
    <source>
        <dbReference type="Proteomes" id="UP000266721"/>
    </source>
</evidence>
<dbReference type="EMBL" id="KV605330">
    <property type="protein sequence ID" value="OPL20554.1"/>
    <property type="molecule type" value="Genomic_DNA"/>
</dbReference>
<proteinExistence type="predicted"/>
<gene>
    <name evidence="2" type="ORF">AM593_07861</name>
</gene>
<dbReference type="InterPro" id="IPR008983">
    <property type="entry name" value="Tumour_necrosis_fac-like_dom"/>
</dbReference>
<accession>A0A409V6V1</accession>
<feature type="non-terminal residue" evidence="2">
    <location>
        <position position="1"/>
    </location>
</feature>
<feature type="non-terminal residue" evidence="2">
    <location>
        <position position="105"/>
    </location>
</feature>
<sequence>MNLPIMVSIFVLTLFSFGGMIMGSCDIKLESSLIKNLLEMVLKKDSDKGCMLASGKKTPAFSAVLTHKQSASANDVIKFNKVFTNKGKGYNPSTVFRLYLQTEGS</sequence>
<dbReference type="Proteomes" id="UP000266721">
    <property type="component" value="Unassembled WGS sequence"/>
</dbReference>
<organism evidence="2 3">
    <name type="scientific">Mytilus galloprovincialis</name>
    <name type="common">Mediterranean mussel</name>
    <dbReference type="NCBI Taxonomy" id="29158"/>
    <lineage>
        <taxon>Eukaryota</taxon>
        <taxon>Metazoa</taxon>
        <taxon>Spiralia</taxon>
        <taxon>Lophotrochozoa</taxon>
        <taxon>Mollusca</taxon>
        <taxon>Bivalvia</taxon>
        <taxon>Autobranchia</taxon>
        <taxon>Pteriomorphia</taxon>
        <taxon>Mytilida</taxon>
        <taxon>Mytiloidea</taxon>
        <taxon>Mytilidae</taxon>
        <taxon>Mytilinae</taxon>
        <taxon>Mytilus</taxon>
    </lineage>
</organism>
<evidence type="ECO:0000259" key="1">
    <source>
        <dbReference type="PROSITE" id="PS50871"/>
    </source>
</evidence>
<dbReference type="SUPFAM" id="SSF49842">
    <property type="entry name" value="TNF-like"/>
    <property type="match status" value="1"/>
</dbReference>
<dbReference type="InterPro" id="IPR001073">
    <property type="entry name" value="C1q_dom"/>
</dbReference>
<reference evidence="2 3" key="1">
    <citation type="journal article" date="2016" name="PLoS ONE">
        <title>A First Insight into the Genome of the Filter-Feeder Mussel Mytilus galloprovincialis.</title>
        <authorList>
            <person name="Murgarella M."/>
            <person name="Puiu D."/>
            <person name="Novoa B."/>
            <person name="Figueras A."/>
            <person name="Posada D."/>
            <person name="Canchaya C."/>
        </authorList>
    </citation>
    <scope>NUCLEOTIDE SEQUENCE [LARGE SCALE GENOMIC DNA]</scope>
    <source>
        <tissue evidence="2">Muscle</tissue>
    </source>
</reference>
<dbReference type="Pfam" id="PF00386">
    <property type="entry name" value="C1q"/>
    <property type="match status" value="1"/>
</dbReference>
<dbReference type="Gene3D" id="2.60.120.40">
    <property type="match status" value="1"/>
</dbReference>
<keyword evidence="3" id="KW-1185">Reference proteome</keyword>
<name>A0A409V6V1_MYTGA</name>
<dbReference type="AlphaFoldDB" id="A0A409V6V1"/>